<organism evidence="2 3">
    <name type="scientific">Quillaja saponaria</name>
    <name type="common">Soap bark tree</name>
    <dbReference type="NCBI Taxonomy" id="32244"/>
    <lineage>
        <taxon>Eukaryota</taxon>
        <taxon>Viridiplantae</taxon>
        <taxon>Streptophyta</taxon>
        <taxon>Embryophyta</taxon>
        <taxon>Tracheophyta</taxon>
        <taxon>Spermatophyta</taxon>
        <taxon>Magnoliopsida</taxon>
        <taxon>eudicotyledons</taxon>
        <taxon>Gunneridae</taxon>
        <taxon>Pentapetalae</taxon>
        <taxon>rosids</taxon>
        <taxon>fabids</taxon>
        <taxon>Fabales</taxon>
        <taxon>Quillajaceae</taxon>
        <taxon>Quillaja</taxon>
    </lineage>
</organism>
<dbReference type="PANTHER" id="PTHR36032:SF1">
    <property type="entry name" value="PHOSPHOPANTOTHENATE--CYSTEINE LIGASE 2"/>
    <property type="match status" value="1"/>
</dbReference>
<dbReference type="PANTHER" id="PTHR36032">
    <property type="entry name" value="PHOSPHOPANTOTHENATE--CYSTEINE LIGASE 2"/>
    <property type="match status" value="1"/>
</dbReference>
<accession>A0AAD7LP46</accession>
<dbReference type="KEGG" id="qsa:O6P43_017082"/>
<dbReference type="Proteomes" id="UP001163823">
    <property type="component" value="Chromosome 7"/>
</dbReference>
<sequence>MLENPTPAISAPSDSATVIKRYAPPNQRTRSNNRRKPSSDRTNNLYANDIERNQVAASKNVPVIYHGDGSSILLNESHYSASITLEGCCNSAASRLLNDRWTAAMQCYNNPSIDSADKPVMHSGSTSAWGNFRLPHQIMSATDSVSPPGSQLDLLGELRRAKHNTSFNT</sequence>
<comment type="caution">
    <text evidence="2">The sequence shown here is derived from an EMBL/GenBank/DDBJ whole genome shotgun (WGS) entry which is preliminary data.</text>
</comment>
<evidence type="ECO:0000313" key="2">
    <source>
        <dbReference type="EMBL" id="KAJ7961776.1"/>
    </source>
</evidence>
<gene>
    <name evidence="2" type="ORF">O6P43_017082</name>
</gene>
<reference evidence="2" key="1">
    <citation type="journal article" date="2023" name="Science">
        <title>Elucidation of the pathway for biosynthesis of saponin adjuvants from the soapbark tree.</title>
        <authorList>
            <person name="Reed J."/>
            <person name="Orme A."/>
            <person name="El-Demerdash A."/>
            <person name="Owen C."/>
            <person name="Martin L.B.B."/>
            <person name="Misra R.C."/>
            <person name="Kikuchi S."/>
            <person name="Rejzek M."/>
            <person name="Martin A.C."/>
            <person name="Harkess A."/>
            <person name="Leebens-Mack J."/>
            <person name="Louveau T."/>
            <person name="Stephenson M.J."/>
            <person name="Osbourn A."/>
        </authorList>
    </citation>
    <scope>NUCLEOTIDE SEQUENCE</scope>
    <source>
        <strain evidence="2">S10</strain>
    </source>
</reference>
<name>A0AAD7LP46_QUISA</name>
<dbReference type="EMBL" id="JARAOO010000007">
    <property type="protein sequence ID" value="KAJ7961776.1"/>
    <property type="molecule type" value="Genomic_DNA"/>
</dbReference>
<proteinExistence type="predicted"/>
<evidence type="ECO:0000313" key="3">
    <source>
        <dbReference type="Proteomes" id="UP001163823"/>
    </source>
</evidence>
<dbReference type="AlphaFoldDB" id="A0AAD7LP46"/>
<keyword evidence="3" id="KW-1185">Reference proteome</keyword>
<protein>
    <submittedName>
        <fullName evidence="2">Protein phosphatase 2C 71</fullName>
    </submittedName>
</protein>
<evidence type="ECO:0000256" key="1">
    <source>
        <dbReference type="SAM" id="MobiDB-lite"/>
    </source>
</evidence>
<feature type="region of interest" description="Disordered" evidence="1">
    <location>
        <begin position="1"/>
        <end position="45"/>
    </location>
</feature>